<keyword evidence="2" id="KW-0812">Transmembrane</keyword>
<dbReference type="PANTHER" id="PTHR30441:SF8">
    <property type="entry name" value="DUF748 DOMAIN-CONTAINING PROTEIN"/>
    <property type="match status" value="1"/>
</dbReference>
<feature type="transmembrane region" description="Helical" evidence="2">
    <location>
        <begin position="12"/>
        <end position="34"/>
    </location>
</feature>
<feature type="region of interest" description="Disordered" evidence="1">
    <location>
        <begin position="830"/>
        <end position="869"/>
    </location>
</feature>
<organism evidence="3 5">
    <name type="scientific">Polaribacter dokdonensis DSW-5</name>
    <dbReference type="NCBI Taxonomy" id="1300348"/>
    <lineage>
        <taxon>Bacteria</taxon>
        <taxon>Pseudomonadati</taxon>
        <taxon>Bacteroidota</taxon>
        <taxon>Flavobacteriia</taxon>
        <taxon>Flavobacteriales</taxon>
        <taxon>Flavobacteriaceae</taxon>
    </lineage>
</organism>
<evidence type="ECO:0000256" key="1">
    <source>
        <dbReference type="SAM" id="MobiDB-lite"/>
    </source>
</evidence>
<evidence type="ECO:0000256" key="2">
    <source>
        <dbReference type="SAM" id="Phobius"/>
    </source>
</evidence>
<name>A0A0N0CFT8_9FLAO</name>
<comment type="caution">
    <text evidence="3">The sequence shown here is derived from an EMBL/GenBank/DDBJ whole genome shotgun (WGS) entry which is preliminary data.</text>
</comment>
<evidence type="ECO:0000313" key="4">
    <source>
        <dbReference type="EMBL" id="SEE44412.1"/>
    </source>
</evidence>
<dbReference type="GO" id="GO:0090313">
    <property type="term" value="P:regulation of protein targeting to membrane"/>
    <property type="evidence" value="ECO:0007669"/>
    <property type="project" value="TreeGrafter"/>
</dbReference>
<sequence length="869" mass="96377">METQKKSTGKKVLKWILISLLTIIIILFSAPFIFKGKIEKMVTNAINKNINATVSFTDTNLSFFTNFPLASLTVNEITVENKAPFLGDTLYAANELNLSMKITELFKSADESIALQSISTKDGFVNIFINKENQNNYNIAIPSDSTSTTTTQNSLALDIEDYQLENMTFNYVDETNNIKLNVKEINHSGTGNFAEEILDLDTETNALLSLDYNDVNYLSDVNISLDAIIGIDLKNTKYTFKENKGYINQLPLEFDGFIQLLEENQLYDLQFKTPTSDFKNLIALLPQQFSGNLNDIKTEGNFDLNGVVKGILSKETIPTFDILFSSKNAMFKYNDLPKAVDQINIDAKIINKTGLANDTYVNVNNLTFKIDDDAFSANGNIANLTTNPKVNLNAKGIINLTSINKVYPIQLEQELAGIVNADVSTKFDMNSVEKGLYQNIQNSGSIIVSNFKYDAKDVANPFYINKTALNFNTNTIRLTEFDAKTGSSDLNINGNLNNFYGFLFNDEVLKGNFNLNSTNFKVADFLAETSSTKQVKDSTKSTSLKIPAFLDCKFTANAKNVTYDNINLKNVTGVIYVKDETINLQNLKSDVFGGNIGFNGNVSTKNNTSTFKVDLDLNEINIKESFSSLEMLKSIAPIAKTIGGKINSKVNVAGVLDENMTPNLKTITGNLFGKLINPKLTTENSKVLQVLGNNVSFLNAERLDLDGINAYFSFENGLVNIKPIPLKYKDVGIEISGNHTFENKIDYDVNFDVPVKYLGTEVTSLISKLNPKDAAEVKSIPVKANITGSFTSPNFSTNLKTATSNLVKQLVEKQKQSLLNQGKDKLKDLFNTKKDDKDSTNTTNKGATKDKIKNTLKNLFNKKKDTTKS</sequence>
<dbReference type="EMBL" id="FNUE01000002">
    <property type="protein sequence ID" value="SEE44412.1"/>
    <property type="molecule type" value="Genomic_DNA"/>
</dbReference>
<dbReference type="InterPro" id="IPR052894">
    <property type="entry name" value="AsmA-related"/>
</dbReference>
<accession>A0A0N0CFT8</accession>
<feature type="compositionally biased region" description="Basic and acidic residues" evidence="1">
    <location>
        <begin position="830"/>
        <end position="839"/>
    </location>
</feature>
<protein>
    <submittedName>
        <fullName evidence="4">AsmA-like C-terminal region</fullName>
    </submittedName>
    <submittedName>
        <fullName evidence="3">Outer membrane assembly protein</fullName>
    </submittedName>
</protein>
<dbReference type="GO" id="GO:0005886">
    <property type="term" value="C:plasma membrane"/>
    <property type="evidence" value="ECO:0007669"/>
    <property type="project" value="TreeGrafter"/>
</dbReference>
<evidence type="ECO:0000313" key="3">
    <source>
        <dbReference type="EMBL" id="KOY52377.1"/>
    </source>
</evidence>
<evidence type="ECO:0000313" key="5">
    <source>
        <dbReference type="Proteomes" id="UP000037716"/>
    </source>
</evidence>
<evidence type="ECO:0000313" key="6">
    <source>
        <dbReference type="Proteomes" id="UP000183071"/>
    </source>
</evidence>
<keyword evidence="2" id="KW-0472">Membrane</keyword>
<dbReference type="STRING" id="1300348.I602_1937"/>
<dbReference type="EMBL" id="LGBR01000001">
    <property type="protein sequence ID" value="KOY52377.1"/>
    <property type="molecule type" value="Genomic_DNA"/>
</dbReference>
<proteinExistence type="predicted"/>
<keyword evidence="6" id="KW-1185">Reference proteome</keyword>
<reference evidence="3 5" key="1">
    <citation type="submission" date="2015-07" db="EMBL/GenBank/DDBJ databases">
        <title>Genome of Polaribacter dokdonenesis DSW-5, isolated from seawater off Dokdo in Korea.</title>
        <authorList>
            <person name="Yoon K."/>
            <person name="Song J.Y."/>
            <person name="Kim J.F."/>
        </authorList>
    </citation>
    <scope>NUCLEOTIDE SEQUENCE [LARGE SCALE GENOMIC DNA]</scope>
    <source>
        <strain evidence="3 5">DSW-5</strain>
    </source>
</reference>
<dbReference type="AlphaFoldDB" id="A0A0N0CFT8"/>
<keyword evidence="2" id="KW-1133">Transmembrane helix</keyword>
<gene>
    <name evidence="3" type="ORF">I602_1937</name>
    <name evidence="4" type="ORF">SAMN05444353_1706</name>
</gene>
<dbReference type="OrthoDB" id="596403at2"/>
<dbReference type="Proteomes" id="UP000037716">
    <property type="component" value="Unassembled WGS sequence"/>
</dbReference>
<dbReference type="PANTHER" id="PTHR30441">
    <property type="entry name" value="DUF748 DOMAIN-CONTAINING PROTEIN"/>
    <property type="match status" value="1"/>
</dbReference>
<reference evidence="4 6" key="2">
    <citation type="submission" date="2016-10" db="EMBL/GenBank/DDBJ databases">
        <authorList>
            <person name="Varghese N."/>
            <person name="Submissions S."/>
        </authorList>
    </citation>
    <scope>NUCLEOTIDE SEQUENCE [LARGE SCALE GENOMIC DNA]</scope>
    <source>
        <strain evidence="4 6">DSW-5</strain>
    </source>
</reference>
<dbReference type="Proteomes" id="UP000183071">
    <property type="component" value="Unassembled WGS sequence"/>
</dbReference>
<dbReference type="PATRIC" id="fig|1300348.6.peg.1936"/>
<dbReference type="RefSeq" id="WP_053974482.1">
    <property type="nucleotide sequence ID" value="NZ_FNUE01000002.1"/>
</dbReference>